<dbReference type="EMBL" id="JAGQHR010000987">
    <property type="protein sequence ID" value="MCA9730096.1"/>
    <property type="molecule type" value="Genomic_DNA"/>
</dbReference>
<comment type="caution">
    <text evidence="1">The sequence shown here is derived from an EMBL/GenBank/DDBJ whole genome shotgun (WGS) entry which is preliminary data.</text>
</comment>
<evidence type="ECO:0000313" key="2">
    <source>
        <dbReference type="Proteomes" id="UP000697710"/>
    </source>
</evidence>
<dbReference type="Proteomes" id="UP000697710">
    <property type="component" value="Unassembled WGS sequence"/>
</dbReference>
<accession>A0A956M2P6</accession>
<reference evidence="1" key="2">
    <citation type="journal article" date="2021" name="Microbiome">
        <title>Successional dynamics and alternative stable states in a saline activated sludge microbial community over 9 years.</title>
        <authorList>
            <person name="Wang Y."/>
            <person name="Ye J."/>
            <person name="Ju F."/>
            <person name="Liu L."/>
            <person name="Boyd J.A."/>
            <person name="Deng Y."/>
            <person name="Parks D.H."/>
            <person name="Jiang X."/>
            <person name="Yin X."/>
            <person name="Woodcroft B.J."/>
            <person name="Tyson G.W."/>
            <person name="Hugenholtz P."/>
            <person name="Polz M.F."/>
            <person name="Zhang T."/>
        </authorList>
    </citation>
    <scope>NUCLEOTIDE SEQUENCE</scope>
    <source>
        <strain evidence="1">HKST-UBA01</strain>
    </source>
</reference>
<organism evidence="1 2">
    <name type="scientific">Eiseniibacteriota bacterium</name>
    <dbReference type="NCBI Taxonomy" id="2212470"/>
    <lineage>
        <taxon>Bacteria</taxon>
        <taxon>Candidatus Eiseniibacteriota</taxon>
    </lineage>
</organism>
<proteinExistence type="predicted"/>
<sequence length="319" mass="35310">MTADLSRFARGRRRSSGNSAVRISISFTGRAPSYGAIAGVVATMTIVCSAFSAPEDLPDHLRDRGHGVPASIFGTYLAPGELAIYPYAAYFRDHDLEYNPHKLGYDENREHRGRYRASAMQLWIGYGVSSRLAVEVETALIDATLDKASDDHSQLPDRLHQSGFTDLEGQVRLRVLEEAMHRPELFAFAEITAPSQRRKRLIGDREWDLKPGLGVARGFSWGTFTVKSSVEYTRDDSSLNIGETTLEYLRRLTPSIRLFAGIEGGEGGAPDEWELDTGIQVRASRSIFVKVDNAVALSSKAMDWAPSAGLMFRFDTTGR</sequence>
<evidence type="ECO:0000313" key="1">
    <source>
        <dbReference type="EMBL" id="MCA9730096.1"/>
    </source>
</evidence>
<protein>
    <submittedName>
        <fullName evidence="1">Uncharacterized protein</fullName>
    </submittedName>
</protein>
<reference evidence="1" key="1">
    <citation type="submission" date="2020-04" db="EMBL/GenBank/DDBJ databases">
        <authorList>
            <person name="Zhang T."/>
        </authorList>
    </citation>
    <scope>NUCLEOTIDE SEQUENCE</scope>
    <source>
        <strain evidence="1">HKST-UBA01</strain>
    </source>
</reference>
<dbReference type="AlphaFoldDB" id="A0A956M2P6"/>
<gene>
    <name evidence="1" type="ORF">KC729_20600</name>
</gene>
<name>A0A956M2P6_UNCEI</name>